<reference evidence="3 4" key="1">
    <citation type="submission" date="2024-01" db="EMBL/GenBank/DDBJ databases">
        <title>The genomes of 5 underutilized Papilionoideae crops provide insights into root nodulation and disease resistanc.</title>
        <authorList>
            <person name="Jiang F."/>
        </authorList>
    </citation>
    <scope>NUCLEOTIDE SEQUENCE [LARGE SCALE GENOMIC DNA]</scope>
    <source>
        <strain evidence="3">DUOXIRENSHENG_FW03</strain>
        <tissue evidence="3">Leaves</tissue>
    </source>
</reference>
<keyword evidence="4" id="KW-1185">Reference proteome</keyword>
<dbReference type="GO" id="GO:0004674">
    <property type="term" value="F:protein serine/threonine kinase activity"/>
    <property type="evidence" value="ECO:0007669"/>
    <property type="project" value="TreeGrafter"/>
</dbReference>
<accession>A0AAN9X845</accession>
<protein>
    <submittedName>
        <fullName evidence="3">Uncharacterized protein</fullName>
    </submittedName>
</protein>
<dbReference type="GO" id="GO:0005886">
    <property type="term" value="C:plasma membrane"/>
    <property type="evidence" value="ECO:0007669"/>
    <property type="project" value="TreeGrafter"/>
</dbReference>
<dbReference type="GO" id="GO:0005524">
    <property type="term" value="F:ATP binding"/>
    <property type="evidence" value="ECO:0007669"/>
    <property type="project" value="UniProtKB-KW"/>
</dbReference>
<dbReference type="GO" id="GO:0007166">
    <property type="term" value="P:cell surface receptor signaling pathway"/>
    <property type="evidence" value="ECO:0007669"/>
    <property type="project" value="InterPro"/>
</dbReference>
<dbReference type="Proteomes" id="UP001386955">
    <property type="component" value="Unassembled WGS sequence"/>
</dbReference>
<evidence type="ECO:0000313" key="3">
    <source>
        <dbReference type="EMBL" id="KAK7385109.1"/>
    </source>
</evidence>
<gene>
    <name evidence="3" type="ORF">VNO78_30820</name>
</gene>
<evidence type="ECO:0000256" key="1">
    <source>
        <dbReference type="ARBA" id="ARBA00022741"/>
    </source>
</evidence>
<evidence type="ECO:0000256" key="2">
    <source>
        <dbReference type="ARBA" id="ARBA00022840"/>
    </source>
</evidence>
<organism evidence="3 4">
    <name type="scientific">Psophocarpus tetragonolobus</name>
    <name type="common">Winged bean</name>
    <name type="synonym">Dolichos tetragonolobus</name>
    <dbReference type="NCBI Taxonomy" id="3891"/>
    <lineage>
        <taxon>Eukaryota</taxon>
        <taxon>Viridiplantae</taxon>
        <taxon>Streptophyta</taxon>
        <taxon>Embryophyta</taxon>
        <taxon>Tracheophyta</taxon>
        <taxon>Spermatophyta</taxon>
        <taxon>Magnoliopsida</taxon>
        <taxon>eudicotyledons</taxon>
        <taxon>Gunneridae</taxon>
        <taxon>Pentapetalae</taxon>
        <taxon>rosids</taxon>
        <taxon>fabids</taxon>
        <taxon>Fabales</taxon>
        <taxon>Fabaceae</taxon>
        <taxon>Papilionoideae</taxon>
        <taxon>50 kb inversion clade</taxon>
        <taxon>NPAAA clade</taxon>
        <taxon>indigoferoid/millettioid clade</taxon>
        <taxon>Phaseoleae</taxon>
        <taxon>Psophocarpus</taxon>
    </lineage>
</organism>
<keyword evidence="1" id="KW-0547">Nucleotide-binding</keyword>
<dbReference type="InterPro" id="IPR045274">
    <property type="entry name" value="WAK-like"/>
</dbReference>
<dbReference type="EMBL" id="JAYMYS010000008">
    <property type="protein sequence ID" value="KAK7385109.1"/>
    <property type="molecule type" value="Genomic_DNA"/>
</dbReference>
<dbReference type="AlphaFoldDB" id="A0AAN9X845"/>
<sequence length="327" mass="36764">MDGEMFGKKEMDEILSFRKVVDWAIMSESASDMGATPLHSFASLVDQAIGSIKVIAEANLRASPCPVHDFASAVDIRTKNSVEPKAAVNNFAGGGTIDGSGVTIRRSQSWPKGKTEIMFDFDFCLSNVSSSAGYRCTCEKFMSDLNSLSNVGSSARYGCSFKERYDESPYHPHAFQFHDIPETLMGSGTIEGEGCPKKQPNDTFTKVTTGKKAISFDRDEENRNLATYFLRSLKEDRLFEVFQIGILDEENKQEIKEVAILAAKCLSLIGQERPRMKEVELELERISLMKKYHSINIDKNVFETQYLFHEESFKVYELEDSGNHQYA</sequence>
<keyword evidence="2" id="KW-0067">ATP-binding</keyword>
<comment type="caution">
    <text evidence="3">The sequence shown here is derived from an EMBL/GenBank/DDBJ whole genome shotgun (WGS) entry which is preliminary data.</text>
</comment>
<proteinExistence type="predicted"/>
<dbReference type="Gene3D" id="1.10.510.10">
    <property type="entry name" value="Transferase(Phosphotransferase) domain 1"/>
    <property type="match status" value="1"/>
</dbReference>
<name>A0AAN9X845_PSOTE</name>
<dbReference type="PANTHER" id="PTHR27005:SF470">
    <property type="entry name" value="ASSOCIATED KINASE-LIKE PROTEIN, PUTATIVE-RELATED"/>
    <property type="match status" value="1"/>
</dbReference>
<evidence type="ECO:0000313" key="4">
    <source>
        <dbReference type="Proteomes" id="UP001386955"/>
    </source>
</evidence>
<dbReference type="PANTHER" id="PTHR27005">
    <property type="entry name" value="WALL-ASSOCIATED RECEPTOR KINASE-LIKE 21"/>
    <property type="match status" value="1"/>
</dbReference>